<organism evidence="4">
    <name type="scientific">Schistosoma curassoni</name>
    <dbReference type="NCBI Taxonomy" id="6186"/>
    <lineage>
        <taxon>Eukaryota</taxon>
        <taxon>Metazoa</taxon>
        <taxon>Spiralia</taxon>
        <taxon>Lophotrochozoa</taxon>
        <taxon>Platyhelminthes</taxon>
        <taxon>Trematoda</taxon>
        <taxon>Digenea</taxon>
        <taxon>Strigeidida</taxon>
        <taxon>Schistosomatoidea</taxon>
        <taxon>Schistosomatidae</taxon>
        <taxon>Schistosoma</taxon>
    </lineage>
</organism>
<evidence type="ECO:0000256" key="1">
    <source>
        <dbReference type="SAM" id="MobiDB-lite"/>
    </source>
</evidence>
<feature type="compositionally biased region" description="Basic and acidic residues" evidence="1">
    <location>
        <begin position="78"/>
        <end position="93"/>
    </location>
</feature>
<name>A0A183L0N1_9TREM</name>
<accession>A0A183L0N1</accession>
<evidence type="ECO:0000313" key="3">
    <source>
        <dbReference type="Proteomes" id="UP000279833"/>
    </source>
</evidence>
<protein>
    <submittedName>
        <fullName evidence="4">General stress protein CsbD</fullName>
    </submittedName>
</protein>
<gene>
    <name evidence="2" type="ORF">SCUD_LOCUS20881</name>
</gene>
<proteinExistence type="predicted"/>
<dbReference type="AlphaFoldDB" id="A0A183L0N1"/>
<keyword evidence="3" id="KW-1185">Reference proteome</keyword>
<evidence type="ECO:0000313" key="2">
    <source>
        <dbReference type="EMBL" id="VDP73677.1"/>
    </source>
</evidence>
<reference evidence="4" key="1">
    <citation type="submission" date="2016-06" db="UniProtKB">
        <authorList>
            <consortium name="WormBaseParasite"/>
        </authorList>
    </citation>
    <scope>IDENTIFICATION</scope>
</reference>
<feature type="region of interest" description="Disordered" evidence="1">
    <location>
        <begin position="73"/>
        <end position="99"/>
    </location>
</feature>
<dbReference type="EMBL" id="UZAK01045257">
    <property type="protein sequence ID" value="VDP73677.1"/>
    <property type="molecule type" value="Genomic_DNA"/>
</dbReference>
<sequence length="99" mass="11166">MIQERKNKETVINKSQTTVENVKAKAEFKETNEQVNSSIRADKQKYVEDLATTVEKAATEGNLGQLYDTTKKLTGKYGKPERPVKDKDSRTEEQMGGTL</sequence>
<evidence type="ECO:0000313" key="4">
    <source>
        <dbReference type="WBParaSite" id="SCUD_0002088301-mRNA-1"/>
    </source>
</evidence>
<dbReference type="Proteomes" id="UP000279833">
    <property type="component" value="Unassembled WGS sequence"/>
</dbReference>
<reference evidence="2 3" key="2">
    <citation type="submission" date="2018-11" db="EMBL/GenBank/DDBJ databases">
        <authorList>
            <consortium name="Pathogen Informatics"/>
        </authorList>
    </citation>
    <scope>NUCLEOTIDE SEQUENCE [LARGE SCALE GENOMIC DNA]</scope>
    <source>
        <strain evidence="2">Dakar</strain>
        <strain evidence="3">Dakar, Senegal</strain>
    </source>
</reference>
<dbReference type="WBParaSite" id="SCUD_0002088301-mRNA-1">
    <property type="protein sequence ID" value="SCUD_0002088301-mRNA-1"/>
    <property type="gene ID" value="SCUD_0002088301"/>
</dbReference>